<gene>
    <name evidence="4" type="ORF">FYJ91_11300</name>
</gene>
<dbReference type="Gene3D" id="1.10.10.60">
    <property type="entry name" value="Homeodomain-like"/>
    <property type="match status" value="1"/>
</dbReference>
<sequence>MPEAARARRRLSHRSSSMNAQTPISADGACATVEVWLPVRGYEGLYEVSNLGRVRRDLNTPARGISVPGHVLQRVDAGQGYDIVSLCRDGVTTNWRVHRLVLIAFCGPEPFDGAQACHNDGQPKNCALTNLRWASPIDNQADRVRHGTDCRGEAVYGAVLTEEKVRQIRARIAQRERNRPIAEDYGVSISTIHLIRHNRIWRHVA</sequence>
<evidence type="ECO:0000313" key="4">
    <source>
        <dbReference type="EMBL" id="TZG25604.1"/>
    </source>
</evidence>
<proteinExistence type="predicted"/>
<dbReference type="AlphaFoldDB" id="A0A5D9C1K3"/>
<dbReference type="Proteomes" id="UP000322077">
    <property type="component" value="Unassembled WGS sequence"/>
</dbReference>
<evidence type="ECO:0000259" key="3">
    <source>
        <dbReference type="Pfam" id="PF13392"/>
    </source>
</evidence>
<feature type="region of interest" description="Disordered" evidence="1">
    <location>
        <begin position="1"/>
        <end position="21"/>
    </location>
</feature>
<dbReference type="SUPFAM" id="SSF54060">
    <property type="entry name" value="His-Me finger endonucleases"/>
    <property type="match status" value="1"/>
</dbReference>
<accession>A0A5D9C1K3</accession>
<comment type="caution">
    <text evidence="4">The sequence shown here is derived from an EMBL/GenBank/DDBJ whole genome shotgun (WGS) entry which is preliminary data.</text>
</comment>
<dbReference type="EMBL" id="VTOU01000003">
    <property type="protein sequence ID" value="TZG25604.1"/>
    <property type="molecule type" value="Genomic_DNA"/>
</dbReference>
<keyword evidence="5" id="KW-1185">Reference proteome</keyword>
<dbReference type="Gene3D" id="3.90.75.20">
    <property type="match status" value="1"/>
</dbReference>
<dbReference type="InterPro" id="IPR044925">
    <property type="entry name" value="His-Me_finger_sf"/>
</dbReference>
<dbReference type="Pfam" id="PF07463">
    <property type="entry name" value="NUMOD4"/>
    <property type="match status" value="1"/>
</dbReference>
<feature type="domain" description="HNH nuclease" evidence="3">
    <location>
        <begin position="97"/>
        <end position="140"/>
    </location>
</feature>
<protein>
    <recommendedName>
        <fullName evidence="6">HNH endonuclease</fullName>
    </recommendedName>
</protein>
<dbReference type="Pfam" id="PF13392">
    <property type="entry name" value="HNH_3"/>
    <property type="match status" value="1"/>
</dbReference>
<name>A0A5D9C1K3_9SPHN</name>
<feature type="domain" description="NUMOD4" evidence="2">
    <location>
        <begin position="34"/>
        <end position="86"/>
    </location>
</feature>
<evidence type="ECO:0008006" key="6">
    <source>
        <dbReference type="Google" id="ProtNLM"/>
    </source>
</evidence>
<evidence type="ECO:0000313" key="5">
    <source>
        <dbReference type="Proteomes" id="UP000322077"/>
    </source>
</evidence>
<organism evidence="4 5">
    <name type="scientific">Sphingomonas montanisoli</name>
    <dbReference type="NCBI Taxonomy" id="2606412"/>
    <lineage>
        <taxon>Bacteria</taxon>
        <taxon>Pseudomonadati</taxon>
        <taxon>Pseudomonadota</taxon>
        <taxon>Alphaproteobacteria</taxon>
        <taxon>Sphingomonadales</taxon>
        <taxon>Sphingomonadaceae</taxon>
        <taxon>Sphingomonas</taxon>
    </lineage>
</organism>
<evidence type="ECO:0000259" key="2">
    <source>
        <dbReference type="Pfam" id="PF07463"/>
    </source>
</evidence>
<evidence type="ECO:0000256" key="1">
    <source>
        <dbReference type="SAM" id="MobiDB-lite"/>
    </source>
</evidence>
<dbReference type="GO" id="GO:0016788">
    <property type="term" value="F:hydrolase activity, acting on ester bonds"/>
    <property type="evidence" value="ECO:0007669"/>
    <property type="project" value="InterPro"/>
</dbReference>
<reference evidence="4 5" key="1">
    <citation type="submission" date="2019-08" db="EMBL/GenBank/DDBJ databases">
        <authorList>
            <person name="Wang G."/>
            <person name="Xu Z."/>
        </authorList>
    </citation>
    <scope>NUCLEOTIDE SEQUENCE [LARGE SCALE GENOMIC DNA]</scope>
    <source>
        <strain evidence="4 5">ZX</strain>
    </source>
</reference>
<dbReference type="InterPro" id="IPR003615">
    <property type="entry name" value="HNH_nuc"/>
</dbReference>
<dbReference type="InterPro" id="IPR010902">
    <property type="entry name" value="NUMOD4"/>
</dbReference>